<proteinExistence type="inferred from homology"/>
<keyword evidence="4" id="KW-1185">Reference proteome</keyword>
<dbReference type="Proteomes" id="UP000295718">
    <property type="component" value="Unassembled WGS sequence"/>
</dbReference>
<dbReference type="EMBL" id="SLUO01000014">
    <property type="protein sequence ID" value="TCL55620.1"/>
    <property type="molecule type" value="Genomic_DNA"/>
</dbReference>
<accession>A0A4R1QXF8</accession>
<dbReference type="Gene3D" id="3.30.70.1060">
    <property type="entry name" value="Dimeric alpha+beta barrel"/>
    <property type="match status" value="1"/>
</dbReference>
<dbReference type="InterPro" id="IPR011008">
    <property type="entry name" value="Dimeric_a/b-barrel"/>
</dbReference>
<feature type="domain" description="YCII-related" evidence="2">
    <location>
        <begin position="21"/>
        <end position="89"/>
    </location>
</feature>
<reference evidence="3 4" key="1">
    <citation type="submission" date="2019-03" db="EMBL/GenBank/DDBJ databases">
        <title>Genomic Encyclopedia of Type Strains, Phase IV (KMG-IV): sequencing the most valuable type-strain genomes for metagenomic binning, comparative biology and taxonomic classification.</title>
        <authorList>
            <person name="Goeker M."/>
        </authorList>
    </citation>
    <scope>NUCLEOTIDE SEQUENCE [LARGE SCALE GENOMIC DNA]</scope>
    <source>
        <strain evidence="3 4">DSM 100556</strain>
    </source>
</reference>
<dbReference type="Pfam" id="PF03795">
    <property type="entry name" value="YCII"/>
    <property type="match status" value="1"/>
</dbReference>
<dbReference type="RefSeq" id="WP_242843248.1">
    <property type="nucleotide sequence ID" value="NZ_JPNB01000001.1"/>
</dbReference>
<dbReference type="InterPro" id="IPR005545">
    <property type="entry name" value="YCII"/>
</dbReference>
<name>A0A4R1QXF8_9FIRM</name>
<evidence type="ECO:0000313" key="4">
    <source>
        <dbReference type="Proteomes" id="UP000295718"/>
    </source>
</evidence>
<dbReference type="STRING" id="1469948.GCA_000732725_01126"/>
<evidence type="ECO:0000259" key="2">
    <source>
        <dbReference type="Pfam" id="PF03795"/>
    </source>
</evidence>
<comment type="similarity">
    <text evidence="1">Belongs to the YciI family.</text>
</comment>
<sequence length="99" mass="11287">MHLKKGGKLYIRIDYKAGEKDIIEQDFQDHLAYVKNAAGERYLIGGGFSNIDGGMLLFEAENFEEAQEIAQNDPIIKMGLYRCDIFEWNLVVLSEDVVN</sequence>
<dbReference type="AlphaFoldDB" id="A0A4R1QXF8"/>
<evidence type="ECO:0000313" key="3">
    <source>
        <dbReference type="EMBL" id="TCL55620.1"/>
    </source>
</evidence>
<protein>
    <submittedName>
        <fullName evidence="3">Uncharacterized protein YciI</fullName>
    </submittedName>
</protein>
<dbReference type="SUPFAM" id="SSF54909">
    <property type="entry name" value="Dimeric alpha+beta barrel"/>
    <property type="match status" value="1"/>
</dbReference>
<evidence type="ECO:0000256" key="1">
    <source>
        <dbReference type="ARBA" id="ARBA00007689"/>
    </source>
</evidence>
<gene>
    <name evidence="3" type="ORF">EDD76_11430</name>
</gene>
<organism evidence="3 4">
    <name type="scientific">Kineothrix alysoides</name>
    <dbReference type="NCBI Taxonomy" id="1469948"/>
    <lineage>
        <taxon>Bacteria</taxon>
        <taxon>Bacillati</taxon>
        <taxon>Bacillota</taxon>
        <taxon>Clostridia</taxon>
        <taxon>Lachnospirales</taxon>
        <taxon>Lachnospiraceae</taxon>
        <taxon>Kineothrix</taxon>
    </lineage>
</organism>
<comment type="caution">
    <text evidence="3">The sequence shown here is derived from an EMBL/GenBank/DDBJ whole genome shotgun (WGS) entry which is preliminary data.</text>
</comment>